<name>A0A1Y1W7I9_9FUNG</name>
<dbReference type="CDD" id="cd20273">
    <property type="entry name" value="Complex1_LYR_unchar"/>
    <property type="match status" value="1"/>
</dbReference>
<protein>
    <recommendedName>
        <fullName evidence="1">Complex 1 LYR protein domain-containing protein</fullName>
    </recommendedName>
</protein>
<feature type="domain" description="Complex 1 LYR protein" evidence="1">
    <location>
        <begin position="19"/>
        <end position="69"/>
    </location>
</feature>
<comment type="caution">
    <text evidence="2">The sequence shown here is derived from an EMBL/GenBank/DDBJ whole genome shotgun (WGS) entry which is preliminary data.</text>
</comment>
<sequence>MFRPKIPFFHKLSHKRQIWSSYRSLLRLAHRFTDPVERTYLHSWIRERFHTNTFQTSPQKVATSLSDAKWAELVLASALDGNASQQQLISDLAYARTGYLHTIRQRLAEFHHPTKSCQLIRDVRPSHSRRRQPHPAYRIPVDPRAIPIPPHLLARIHDEDAREQRRLKALRTKQDRARARQISALAAAVNQGSCAMDSGLVPGAFMPSDSLPGINGNPAYLPPKPKYSVDPPLVQHVRASSGFEFLRVNSRKPSHALSARIAKSFRDVAKWLHRHEFFFYFTEDLKLEEEFEQRLGIEDPGYWVYARNYRNFLRNRIRTFAQQTESVENPDISRMIREGMPEYRMLEEYVDSHDRELDAKNKN</sequence>
<dbReference type="RefSeq" id="XP_040743179.1">
    <property type="nucleotide sequence ID" value="XM_040887618.1"/>
</dbReference>
<evidence type="ECO:0000313" key="3">
    <source>
        <dbReference type="Proteomes" id="UP000193922"/>
    </source>
</evidence>
<dbReference type="InterPro" id="IPR046896">
    <property type="entry name" value="Cup1-like_N"/>
</dbReference>
<dbReference type="AlphaFoldDB" id="A0A1Y1W7I9"/>
<evidence type="ECO:0000259" key="1">
    <source>
        <dbReference type="Pfam" id="PF05347"/>
    </source>
</evidence>
<dbReference type="GeneID" id="63804266"/>
<dbReference type="EMBL" id="MCFD01000007">
    <property type="protein sequence ID" value="ORX69491.1"/>
    <property type="molecule type" value="Genomic_DNA"/>
</dbReference>
<gene>
    <name evidence="2" type="ORF">DL89DRAFT_267695</name>
</gene>
<proteinExistence type="predicted"/>
<evidence type="ECO:0000313" key="2">
    <source>
        <dbReference type="EMBL" id="ORX69491.1"/>
    </source>
</evidence>
<accession>A0A1Y1W7I9</accession>
<dbReference type="OrthoDB" id="2571149at2759"/>
<keyword evidence="3" id="KW-1185">Reference proteome</keyword>
<dbReference type="InterPro" id="IPR008011">
    <property type="entry name" value="Complex1_LYR_dom"/>
</dbReference>
<reference evidence="2 3" key="1">
    <citation type="submission" date="2016-07" db="EMBL/GenBank/DDBJ databases">
        <title>Pervasive Adenine N6-methylation of Active Genes in Fungi.</title>
        <authorList>
            <consortium name="DOE Joint Genome Institute"/>
            <person name="Mondo S.J."/>
            <person name="Dannebaum R.O."/>
            <person name="Kuo R.C."/>
            <person name="Labutti K."/>
            <person name="Haridas S."/>
            <person name="Kuo A."/>
            <person name="Salamov A."/>
            <person name="Ahrendt S.R."/>
            <person name="Lipzen A."/>
            <person name="Sullivan W."/>
            <person name="Andreopoulos W.B."/>
            <person name="Clum A."/>
            <person name="Lindquist E."/>
            <person name="Daum C."/>
            <person name="Ramamoorthy G.K."/>
            <person name="Gryganskyi A."/>
            <person name="Culley D."/>
            <person name="Magnuson J.K."/>
            <person name="James T.Y."/>
            <person name="O'Malley M.A."/>
            <person name="Stajich J.E."/>
            <person name="Spatafora J.W."/>
            <person name="Visel A."/>
            <person name="Grigoriev I.V."/>
        </authorList>
    </citation>
    <scope>NUCLEOTIDE SEQUENCE [LARGE SCALE GENOMIC DNA]</scope>
    <source>
        <strain evidence="2 3">ATCC 12442</strain>
    </source>
</reference>
<dbReference type="Pfam" id="PF05347">
    <property type="entry name" value="Complex1_LYR"/>
    <property type="match status" value="1"/>
</dbReference>
<dbReference type="Proteomes" id="UP000193922">
    <property type="component" value="Unassembled WGS sequence"/>
</dbReference>
<organism evidence="2 3">
    <name type="scientific">Linderina pennispora</name>
    <dbReference type="NCBI Taxonomy" id="61395"/>
    <lineage>
        <taxon>Eukaryota</taxon>
        <taxon>Fungi</taxon>
        <taxon>Fungi incertae sedis</taxon>
        <taxon>Zoopagomycota</taxon>
        <taxon>Kickxellomycotina</taxon>
        <taxon>Kickxellomycetes</taxon>
        <taxon>Kickxellales</taxon>
        <taxon>Kickxellaceae</taxon>
        <taxon>Linderina</taxon>
    </lineage>
</organism>